<dbReference type="RefSeq" id="WP_209752106.1">
    <property type="nucleotide sequence ID" value="NZ_JBHSMH010000069.1"/>
</dbReference>
<comment type="caution">
    <text evidence="1">The sequence shown here is derived from an EMBL/GenBank/DDBJ whole genome shotgun (WGS) entry which is preliminary data.</text>
</comment>
<evidence type="ECO:0008006" key="3">
    <source>
        <dbReference type="Google" id="ProtNLM"/>
    </source>
</evidence>
<protein>
    <recommendedName>
        <fullName evidence="3">DUF3888 domain-containing protein</fullName>
    </recommendedName>
</protein>
<sequence length="134" mass="15545">MKKYIYIIIFFLSILVLPVFHNTNVNAKDDSRETMLEKALLQQLHPVIIRSLQNLYHEKYPGFDHELILQINSYITGSSNIIPEKKTSAIGGARVFEIVIQLRVVNHHEIVELTLNNEENGSYVLKRVKMKVEK</sequence>
<keyword evidence="2" id="KW-1185">Reference proteome</keyword>
<organism evidence="1 2">
    <name type="scientific">Cohnella suwonensis</name>
    <dbReference type="NCBI Taxonomy" id="696072"/>
    <lineage>
        <taxon>Bacteria</taxon>
        <taxon>Bacillati</taxon>
        <taxon>Bacillota</taxon>
        <taxon>Bacilli</taxon>
        <taxon>Bacillales</taxon>
        <taxon>Paenibacillaceae</taxon>
        <taxon>Cohnella</taxon>
    </lineage>
</organism>
<gene>
    <name evidence="1" type="ORF">ACFPPD_18275</name>
</gene>
<accession>A0ABW0LXV0</accession>
<reference evidence="2" key="1">
    <citation type="journal article" date="2019" name="Int. J. Syst. Evol. Microbiol.">
        <title>The Global Catalogue of Microorganisms (GCM) 10K type strain sequencing project: providing services to taxonomists for standard genome sequencing and annotation.</title>
        <authorList>
            <consortium name="The Broad Institute Genomics Platform"/>
            <consortium name="The Broad Institute Genome Sequencing Center for Infectious Disease"/>
            <person name="Wu L."/>
            <person name="Ma J."/>
        </authorList>
    </citation>
    <scope>NUCLEOTIDE SEQUENCE [LARGE SCALE GENOMIC DNA]</scope>
    <source>
        <strain evidence="2">CCUG 57113</strain>
    </source>
</reference>
<dbReference type="Proteomes" id="UP001596105">
    <property type="component" value="Unassembled WGS sequence"/>
</dbReference>
<name>A0ABW0LXV0_9BACL</name>
<evidence type="ECO:0000313" key="2">
    <source>
        <dbReference type="Proteomes" id="UP001596105"/>
    </source>
</evidence>
<proteinExistence type="predicted"/>
<evidence type="ECO:0000313" key="1">
    <source>
        <dbReference type="EMBL" id="MFC5470644.1"/>
    </source>
</evidence>
<dbReference type="EMBL" id="JBHSMH010000069">
    <property type="protein sequence ID" value="MFC5470644.1"/>
    <property type="molecule type" value="Genomic_DNA"/>
</dbReference>